<evidence type="ECO:0000259" key="4">
    <source>
        <dbReference type="PROSITE" id="PS50949"/>
    </source>
</evidence>
<dbReference type="SUPFAM" id="SSF48008">
    <property type="entry name" value="GntR ligand-binding domain-like"/>
    <property type="match status" value="1"/>
</dbReference>
<dbReference type="SMART" id="SM00895">
    <property type="entry name" value="FCD"/>
    <property type="match status" value="1"/>
</dbReference>
<dbReference type="SUPFAM" id="SSF46785">
    <property type="entry name" value="Winged helix' DNA-binding domain"/>
    <property type="match status" value="1"/>
</dbReference>
<gene>
    <name evidence="5" type="ORF">H8709_06055</name>
</gene>
<evidence type="ECO:0000256" key="3">
    <source>
        <dbReference type="ARBA" id="ARBA00023163"/>
    </source>
</evidence>
<keyword evidence="1" id="KW-0805">Transcription regulation</keyword>
<organism evidence="5 6">
    <name type="scientific">Zongyangia hominis</name>
    <dbReference type="NCBI Taxonomy" id="2763677"/>
    <lineage>
        <taxon>Bacteria</taxon>
        <taxon>Bacillati</taxon>
        <taxon>Bacillota</taxon>
        <taxon>Clostridia</taxon>
        <taxon>Eubacteriales</taxon>
        <taxon>Oscillospiraceae</taxon>
        <taxon>Zongyangia</taxon>
    </lineage>
</organism>
<dbReference type="Gene3D" id="1.10.10.10">
    <property type="entry name" value="Winged helix-like DNA-binding domain superfamily/Winged helix DNA-binding domain"/>
    <property type="match status" value="1"/>
</dbReference>
<accession>A0A926IAN3</accession>
<dbReference type="SMART" id="SM00345">
    <property type="entry name" value="HTH_GNTR"/>
    <property type="match status" value="1"/>
</dbReference>
<dbReference type="PANTHER" id="PTHR43537">
    <property type="entry name" value="TRANSCRIPTIONAL REGULATOR, GNTR FAMILY"/>
    <property type="match status" value="1"/>
</dbReference>
<dbReference type="AlphaFoldDB" id="A0A926IAN3"/>
<dbReference type="InterPro" id="IPR011711">
    <property type="entry name" value="GntR_C"/>
</dbReference>
<proteinExistence type="predicted"/>
<dbReference type="InterPro" id="IPR008920">
    <property type="entry name" value="TF_FadR/GntR_C"/>
</dbReference>
<dbReference type="Gene3D" id="1.20.120.530">
    <property type="entry name" value="GntR ligand-binding domain-like"/>
    <property type="match status" value="1"/>
</dbReference>
<dbReference type="InterPro" id="IPR036390">
    <property type="entry name" value="WH_DNA-bd_sf"/>
</dbReference>
<keyword evidence="6" id="KW-1185">Reference proteome</keyword>
<dbReference type="Pfam" id="PF07729">
    <property type="entry name" value="FCD"/>
    <property type="match status" value="1"/>
</dbReference>
<feature type="domain" description="HTH gntR-type" evidence="4">
    <location>
        <begin position="6"/>
        <end position="73"/>
    </location>
</feature>
<dbReference type="PRINTS" id="PR00035">
    <property type="entry name" value="HTHGNTR"/>
</dbReference>
<dbReference type="GO" id="GO:0003677">
    <property type="term" value="F:DNA binding"/>
    <property type="evidence" value="ECO:0007669"/>
    <property type="project" value="UniProtKB-KW"/>
</dbReference>
<name>A0A926IAN3_9FIRM</name>
<evidence type="ECO:0000313" key="5">
    <source>
        <dbReference type="EMBL" id="MBC8570391.1"/>
    </source>
</evidence>
<dbReference type="PROSITE" id="PS50949">
    <property type="entry name" value="HTH_GNTR"/>
    <property type="match status" value="1"/>
</dbReference>
<dbReference type="GO" id="GO:0003700">
    <property type="term" value="F:DNA-binding transcription factor activity"/>
    <property type="evidence" value="ECO:0007669"/>
    <property type="project" value="InterPro"/>
</dbReference>
<dbReference type="CDD" id="cd07377">
    <property type="entry name" value="WHTH_GntR"/>
    <property type="match status" value="1"/>
</dbReference>
<keyword evidence="3" id="KW-0804">Transcription</keyword>
<comment type="caution">
    <text evidence="5">The sequence shown here is derived from an EMBL/GenBank/DDBJ whole genome shotgun (WGS) entry which is preliminary data.</text>
</comment>
<reference evidence="5" key="1">
    <citation type="submission" date="2020-08" db="EMBL/GenBank/DDBJ databases">
        <title>Genome public.</title>
        <authorList>
            <person name="Liu C."/>
            <person name="Sun Q."/>
        </authorList>
    </citation>
    <scope>NUCLEOTIDE SEQUENCE</scope>
    <source>
        <strain evidence="5">NSJ-54</strain>
    </source>
</reference>
<dbReference type="EMBL" id="JACRTC010000003">
    <property type="protein sequence ID" value="MBC8570391.1"/>
    <property type="molecule type" value="Genomic_DNA"/>
</dbReference>
<dbReference type="RefSeq" id="WP_262397487.1">
    <property type="nucleotide sequence ID" value="NZ_JACRTC010000003.1"/>
</dbReference>
<keyword evidence="2" id="KW-0238">DNA-binding</keyword>
<protein>
    <submittedName>
        <fullName evidence="5">GntR family transcriptional regulator</fullName>
    </submittedName>
</protein>
<evidence type="ECO:0000313" key="6">
    <source>
        <dbReference type="Proteomes" id="UP000660861"/>
    </source>
</evidence>
<dbReference type="PANTHER" id="PTHR43537:SF45">
    <property type="entry name" value="GNTR FAMILY REGULATORY PROTEIN"/>
    <property type="match status" value="1"/>
</dbReference>
<dbReference type="Pfam" id="PF00392">
    <property type="entry name" value="GntR"/>
    <property type="match status" value="1"/>
</dbReference>
<dbReference type="InterPro" id="IPR036388">
    <property type="entry name" value="WH-like_DNA-bd_sf"/>
</dbReference>
<dbReference type="Proteomes" id="UP000660861">
    <property type="component" value="Unassembled WGS sequence"/>
</dbReference>
<sequence length="218" mass="24996">MNAKKQSLSDTVYEHILELILHGEIACGEKIPEDRIAAQLGISRTPIREALRKLAADGLIEIYPKRFAQVISFGEEDMRHLGVVRLSQDILAAQLAIYHGSNAEFDKLRQLGQECRRYQELDDLYMRAKRDAQFHLYLSEIGKNPILLRFQQQLYLKTRLLIVSQKAADRCDLSLHNDIVDALTARDEQAAVEVIVRHLGSFYDVGEGYRYSLQLLQK</sequence>
<dbReference type="InterPro" id="IPR000524">
    <property type="entry name" value="Tscrpt_reg_HTH_GntR"/>
</dbReference>
<evidence type="ECO:0000256" key="1">
    <source>
        <dbReference type="ARBA" id="ARBA00023015"/>
    </source>
</evidence>
<evidence type="ECO:0000256" key="2">
    <source>
        <dbReference type="ARBA" id="ARBA00023125"/>
    </source>
</evidence>